<dbReference type="EMBL" id="VSSQ01013158">
    <property type="protein sequence ID" value="MPM50855.1"/>
    <property type="molecule type" value="Genomic_DNA"/>
</dbReference>
<reference evidence="1" key="1">
    <citation type="submission" date="2019-08" db="EMBL/GenBank/DDBJ databases">
        <authorList>
            <person name="Kucharzyk K."/>
            <person name="Murdoch R.W."/>
            <person name="Higgins S."/>
            <person name="Loffler F."/>
        </authorList>
    </citation>
    <scope>NUCLEOTIDE SEQUENCE</scope>
</reference>
<name>A0A645ACC8_9ZZZZ</name>
<accession>A0A645ACC8</accession>
<protein>
    <submittedName>
        <fullName evidence="1">Uncharacterized protein</fullName>
    </submittedName>
</protein>
<proteinExistence type="predicted"/>
<evidence type="ECO:0000313" key="1">
    <source>
        <dbReference type="EMBL" id="MPM50855.1"/>
    </source>
</evidence>
<sequence>MKQRRAHMLFQLSYARGDDRGCHAQLPRRLGKTLGLRDANKGFDVQQQIHGNRPLVLVLVSGCNMRRCWSFVLLMA</sequence>
<dbReference type="AlphaFoldDB" id="A0A645ACC8"/>
<comment type="caution">
    <text evidence="1">The sequence shown here is derived from an EMBL/GenBank/DDBJ whole genome shotgun (WGS) entry which is preliminary data.</text>
</comment>
<organism evidence="1">
    <name type="scientific">bioreactor metagenome</name>
    <dbReference type="NCBI Taxonomy" id="1076179"/>
    <lineage>
        <taxon>unclassified sequences</taxon>
        <taxon>metagenomes</taxon>
        <taxon>ecological metagenomes</taxon>
    </lineage>
</organism>
<gene>
    <name evidence="1" type="ORF">SDC9_97601</name>
</gene>